<protein>
    <recommendedName>
        <fullName evidence="2">DUF3467 domain-containing protein</fullName>
    </recommendedName>
</protein>
<comment type="caution">
    <text evidence="1">The sequence shown here is derived from an EMBL/GenBank/DDBJ whole genome shotgun (WGS) entry which is preliminary data.</text>
</comment>
<evidence type="ECO:0000313" key="1">
    <source>
        <dbReference type="EMBL" id="GAH15984.1"/>
    </source>
</evidence>
<organism evidence="1">
    <name type="scientific">marine sediment metagenome</name>
    <dbReference type="NCBI Taxonomy" id="412755"/>
    <lineage>
        <taxon>unclassified sequences</taxon>
        <taxon>metagenomes</taxon>
        <taxon>ecological metagenomes</taxon>
    </lineage>
</organism>
<evidence type="ECO:0008006" key="2">
    <source>
        <dbReference type="Google" id="ProtNLM"/>
    </source>
</evidence>
<reference evidence="1" key="1">
    <citation type="journal article" date="2014" name="Front. Microbiol.">
        <title>High frequency of phylogenetically diverse reductive dehalogenase-homologous genes in deep subseafloor sedimentary metagenomes.</title>
        <authorList>
            <person name="Kawai M."/>
            <person name="Futagami T."/>
            <person name="Toyoda A."/>
            <person name="Takaki Y."/>
            <person name="Nishi S."/>
            <person name="Hori S."/>
            <person name="Arai W."/>
            <person name="Tsubouchi T."/>
            <person name="Morono Y."/>
            <person name="Uchiyama I."/>
            <person name="Ito T."/>
            <person name="Fujiyama A."/>
            <person name="Inagaki F."/>
            <person name="Takami H."/>
        </authorList>
    </citation>
    <scope>NUCLEOTIDE SEQUENCE</scope>
    <source>
        <strain evidence="1">Expedition CK06-06</strain>
    </source>
</reference>
<dbReference type="InterPro" id="IPR021857">
    <property type="entry name" value="DUF3467"/>
</dbReference>
<accession>X1EFS3</accession>
<gene>
    <name evidence="1" type="ORF">S01H4_62072</name>
</gene>
<sequence>MSRIIMSPVHVKMLHLALGQNIAKFEGQFGEIRMPNQPSLADQLFKLPPNEAAEEDDDDKE</sequence>
<dbReference type="EMBL" id="BART01036953">
    <property type="protein sequence ID" value="GAH15984.1"/>
    <property type="molecule type" value="Genomic_DNA"/>
</dbReference>
<dbReference type="AlphaFoldDB" id="X1EFS3"/>
<name>X1EFS3_9ZZZZ</name>
<dbReference type="Pfam" id="PF11950">
    <property type="entry name" value="DUF3467"/>
    <property type="match status" value="1"/>
</dbReference>
<proteinExistence type="predicted"/>